<dbReference type="GO" id="GO:0016442">
    <property type="term" value="C:RISC complex"/>
    <property type="evidence" value="ECO:0007669"/>
    <property type="project" value="TreeGrafter"/>
</dbReference>
<dbReference type="SUPFAM" id="SSF54768">
    <property type="entry name" value="dsRNA-binding domain-like"/>
    <property type="match status" value="1"/>
</dbReference>
<dbReference type="GeneID" id="112685031"/>
<dbReference type="PANTHER" id="PTHR46205:SF3">
    <property type="entry name" value="LOQUACIOUS, ISOFORM B"/>
    <property type="match status" value="1"/>
</dbReference>
<dbReference type="GO" id="GO:0035197">
    <property type="term" value="F:siRNA binding"/>
    <property type="evidence" value="ECO:0007669"/>
    <property type="project" value="TreeGrafter"/>
</dbReference>
<dbReference type="InterPro" id="IPR051247">
    <property type="entry name" value="RLC_Component"/>
</dbReference>
<dbReference type="RefSeq" id="XP_025412574.1">
    <property type="nucleotide sequence ID" value="XM_025556789.1"/>
</dbReference>
<dbReference type="GO" id="GO:0005634">
    <property type="term" value="C:nucleus"/>
    <property type="evidence" value="ECO:0007669"/>
    <property type="project" value="TreeGrafter"/>
</dbReference>
<evidence type="ECO:0000256" key="3">
    <source>
        <dbReference type="SAM" id="Coils"/>
    </source>
</evidence>
<proteinExistence type="predicted"/>
<gene>
    <name evidence="6" type="primary">LOC112685031</name>
</gene>
<feature type="coiled-coil region" evidence="3">
    <location>
        <begin position="9"/>
        <end position="79"/>
    </location>
</feature>
<evidence type="ECO:0000313" key="5">
    <source>
        <dbReference type="Proteomes" id="UP000694846"/>
    </source>
</evidence>
<organism evidence="5 6">
    <name type="scientific">Sipha flava</name>
    <name type="common">yellow sugarcane aphid</name>
    <dbReference type="NCBI Taxonomy" id="143950"/>
    <lineage>
        <taxon>Eukaryota</taxon>
        <taxon>Metazoa</taxon>
        <taxon>Ecdysozoa</taxon>
        <taxon>Arthropoda</taxon>
        <taxon>Hexapoda</taxon>
        <taxon>Insecta</taxon>
        <taxon>Pterygota</taxon>
        <taxon>Neoptera</taxon>
        <taxon>Paraneoptera</taxon>
        <taxon>Hemiptera</taxon>
        <taxon>Sternorrhyncha</taxon>
        <taxon>Aphidomorpha</taxon>
        <taxon>Aphidoidea</taxon>
        <taxon>Aphididae</taxon>
        <taxon>Sipha</taxon>
    </lineage>
</organism>
<protein>
    <submittedName>
        <fullName evidence="6">Uncharacterized protein LOC112685031</fullName>
    </submittedName>
</protein>
<keyword evidence="1 2" id="KW-0694">RNA-binding</keyword>
<dbReference type="Gene3D" id="3.30.160.20">
    <property type="match status" value="1"/>
</dbReference>
<evidence type="ECO:0000256" key="2">
    <source>
        <dbReference type="PROSITE-ProRule" id="PRU00266"/>
    </source>
</evidence>
<dbReference type="PROSITE" id="PS50137">
    <property type="entry name" value="DS_RBD"/>
    <property type="match status" value="1"/>
</dbReference>
<dbReference type="GO" id="GO:0070578">
    <property type="term" value="C:RISC-loading complex"/>
    <property type="evidence" value="ECO:0007669"/>
    <property type="project" value="TreeGrafter"/>
</dbReference>
<dbReference type="GO" id="GO:0030422">
    <property type="term" value="P:siRNA processing"/>
    <property type="evidence" value="ECO:0007669"/>
    <property type="project" value="TreeGrafter"/>
</dbReference>
<dbReference type="OrthoDB" id="10056847at2759"/>
<dbReference type="GO" id="GO:0070920">
    <property type="term" value="P:regulation of regulatory ncRNA processing"/>
    <property type="evidence" value="ECO:0007669"/>
    <property type="project" value="TreeGrafter"/>
</dbReference>
<keyword evidence="5" id="KW-1185">Reference proteome</keyword>
<dbReference type="SMART" id="SM00358">
    <property type="entry name" value="DSRM"/>
    <property type="match status" value="1"/>
</dbReference>
<dbReference type="Pfam" id="PF00035">
    <property type="entry name" value="dsrm"/>
    <property type="match status" value="1"/>
</dbReference>
<dbReference type="InterPro" id="IPR014720">
    <property type="entry name" value="dsRBD_dom"/>
</dbReference>
<dbReference type="Proteomes" id="UP000694846">
    <property type="component" value="Unplaced"/>
</dbReference>
<evidence type="ECO:0000256" key="1">
    <source>
        <dbReference type="ARBA" id="ARBA00022884"/>
    </source>
</evidence>
<dbReference type="GO" id="GO:0003725">
    <property type="term" value="F:double-stranded RNA binding"/>
    <property type="evidence" value="ECO:0007669"/>
    <property type="project" value="TreeGrafter"/>
</dbReference>
<name>A0A8B8FNQ7_9HEMI</name>
<dbReference type="GO" id="GO:0005737">
    <property type="term" value="C:cytoplasm"/>
    <property type="evidence" value="ECO:0007669"/>
    <property type="project" value="TreeGrafter"/>
</dbReference>
<dbReference type="AlphaFoldDB" id="A0A8B8FNQ7"/>
<dbReference type="PANTHER" id="PTHR46205">
    <property type="entry name" value="LOQUACIOUS, ISOFORM B"/>
    <property type="match status" value="1"/>
</dbReference>
<sequence>MKTNFQIQIQLKDNELSNLRKKYEQFQIRVNEFGDNSSRIVQSNFYDHQNTLDKLTKENELLKRKNKELLNEKNSLVSKLAEEFDQCPIASFEYGNESYNDIRKLTKSVKAENVDTRCCDKFSDLCVTELNENMAFIGVVDVVVQKASDVIKVQQTQTIEDPMKIFEANIDNVSFTKTISSDLKVESNCLDKTKNDIISIEENCCKMTVKFTGHNDIENILKLDQITTFNTTVNDKKKKLAYNKLDARIKSDPVCALQELCMYRDWILPDYKFFKEGDSKTFTYSVECTVLSFTVRVEGLLKKEAKRKAATLMYQKIKKSENPMTF</sequence>
<reference evidence="6" key="1">
    <citation type="submission" date="2025-08" db="UniProtKB">
        <authorList>
            <consortium name="RefSeq"/>
        </authorList>
    </citation>
    <scope>IDENTIFICATION</scope>
    <source>
        <tissue evidence="6">Whole body</tissue>
    </source>
</reference>
<evidence type="ECO:0000313" key="6">
    <source>
        <dbReference type="RefSeq" id="XP_025412574.1"/>
    </source>
</evidence>
<keyword evidence="3" id="KW-0175">Coiled coil</keyword>
<feature type="domain" description="DRBM" evidence="4">
    <location>
        <begin position="252"/>
        <end position="319"/>
    </location>
</feature>
<accession>A0A8B8FNQ7</accession>
<evidence type="ECO:0000259" key="4">
    <source>
        <dbReference type="PROSITE" id="PS50137"/>
    </source>
</evidence>